<dbReference type="EMBL" id="CALOZG010000069">
    <property type="protein sequence ID" value="CAH4036365.1"/>
    <property type="molecule type" value="Genomic_DNA"/>
</dbReference>
<evidence type="ECO:0000256" key="14">
    <source>
        <dbReference type="SAM" id="Coils"/>
    </source>
</evidence>
<evidence type="ECO:0000313" key="17">
    <source>
        <dbReference type="EMBL" id="CAH4036365.1"/>
    </source>
</evidence>
<dbReference type="OrthoDB" id="197839at2759"/>
<evidence type="ECO:0000256" key="11">
    <source>
        <dbReference type="ARBA" id="ARBA00023254"/>
    </source>
</evidence>
<evidence type="ECO:0000259" key="16">
    <source>
        <dbReference type="Pfam" id="PF13868"/>
    </source>
</evidence>
<name>A0A9P0TVS2_PIEBR</name>
<evidence type="ECO:0000313" key="18">
    <source>
        <dbReference type="Proteomes" id="UP001152562"/>
    </source>
</evidence>
<comment type="caution">
    <text evidence="17">The sequence shown here is derived from an EMBL/GenBank/DDBJ whole genome shotgun (WGS) entry which is preliminary data.</text>
</comment>
<evidence type="ECO:0000256" key="3">
    <source>
        <dbReference type="ARBA" id="ARBA00009158"/>
    </source>
</evidence>
<dbReference type="GO" id="GO:0044782">
    <property type="term" value="P:cilium organization"/>
    <property type="evidence" value="ECO:0007669"/>
    <property type="project" value="TreeGrafter"/>
</dbReference>
<dbReference type="InterPro" id="IPR043597">
    <property type="entry name" value="TPH_dom"/>
</dbReference>
<comment type="function">
    <text evidence="13">Microtubule inner protein (MIP) part of the dynein-decorated doublet microtubules (DMTs) in cilia axoneme, which is required for motile cilia beating. May play a role in the control of meiotic division and germ cell differentiation through regulation of pairing and recombination during meiosis. Required for sperm flagella assembly. May play a role in the assembly and function of the outer dynein arm-docking complex (ODA-DC). ODA-DC mediates outer dynein arms (ODA) binding onto the axonemal doublet microtubules.</text>
</comment>
<dbReference type="GO" id="GO:0051321">
    <property type="term" value="P:meiotic cell cycle"/>
    <property type="evidence" value="ECO:0007669"/>
    <property type="project" value="UniProtKB-KW"/>
</dbReference>
<evidence type="ECO:0000256" key="7">
    <source>
        <dbReference type="ARBA" id="ARBA00023054"/>
    </source>
</evidence>
<feature type="compositionally biased region" description="Basic and acidic residues" evidence="15">
    <location>
        <begin position="316"/>
        <end position="337"/>
    </location>
</feature>
<feature type="compositionally biased region" description="Basic and acidic residues" evidence="15">
    <location>
        <begin position="344"/>
        <end position="409"/>
    </location>
</feature>
<reference evidence="17" key="1">
    <citation type="submission" date="2022-05" db="EMBL/GenBank/DDBJ databases">
        <authorList>
            <person name="Okamura Y."/>
        </authorList>
    </citation>
    <scope>NUCLEOTIDE SEQUENCE</scope>
</reference>
<evidence type="ECO:0000256" key="15">
    <source>
        <dbReference type="SAM" id="MobiDB-lite"/>
    </source>
</evidence>
<dbReference type="InterPro" id="IPR026504">
    <property type="entry name" value="MNS1"/>
</dbReference>
<keyword evidence="6" id="KW-0282">Flagellum</keyword>
<feature type="domain" description="Trichohyalin-plectin-homology" evidence="16">
    <location>
        <begin position="99"/>
        <end position="449"/>
    </location>
</feature>
<evidence type="ECO:0000256" key="12">
    <source>
        <dbReference type="ARBA" id="ARBA00023273"/>
    </source>
</evidence>
<evidence type="ECO:0000256" key="9">
    <source>
        <dbReference type="ARBA" id="ARBA00023212"/>
    </source>
</evidence>
<keyword evidence="7 14" id="KW-0175">Coiled coil</keyword>
<keyword evidence="18" id="KW-1185">Reference proteome</keyword>
<keyword evidence="10" id="KW-0539">Nucleus</keyword>
<sequence length="492" mass="59331">MEPKTELQKNAIAEARRRELETYQRALDIQWLNSRMEDGRMGRCLALIQREAEMEKDFQERTDHAAIVNAKAKREANLGMEIAKVRREEACELLRRHYLREKDPSLRELMKKLQAGYVCRDLQQQILHNEYKRLQEKSEQNVANKILQNCLYNDQEAKEKEEKDKAEKEKKYRLELQQQLVNRQLQKQCLYEESLIEKKMLEDIERTIADEDQRELQQKREQMEKCRNEMVTFKKARDAWKEKQKAMVINEERQIEEQLKAVSDRSSAIVAERERKVREKEAINERITAKILADEAEQQKRENIIKMLQEQEHLEKYVEDDARERDKAERTKRDTRESLMSQMENRKRLAKEEKEKELVMRRQNEAKMAADEEKEREKERKKREKSEQYSRDLRKQIEANSRRRQIEHEGEENRAKYVWDCDASWRKEVAEERKKIIKEHVPKVLGFLQAGVLKDEDVPQIREVTDFTVDITSKKLQRKPKCNAQCRIIREY</sequence>
<evidence type="ECO:0000256" key="4">
    <source>
        <dbReference type="ARBA" id="ARBA00014813"/>
    </source>
</evidence>
<dbReference type="AlphaFoldDB" id="A0A9P0TVS2"/>
<keyword evidence="9" id="KW-0206">Cytoskeleton</keyword>
<evidence type="ECO:0000256" key="1">
    <source>
        <dbReference type="ARBA" id="ARBA00004123"/>
    </source>
</evidence>
<comment type="subcellular location">
    <subcellularLocation>
        <location evidence="2">Cytoplasm</location>
        <location evidence="2">Cytoskeleton</location>
        <location evidence="2">Flagellum axoneme</location>
    </subcellularLocation>
    <subcellularLocation>
        <location evidence="1">Nucleus</location>
    </subcellularLocation>
</comment>
<evidence type="ECO:0000256" key="13">
    <source>
        <dbReference type="ARBA" id="ARBA00046114"/>
    </source>
</evidence>
<dbReference type="PANTHER" id="PTHR19265:SF0">
    <property type="entry name" value="MEIOSIS-SPECIFIC NUCLEAR STRUCTURAL PROTEIN 1"/>
    <property type="match status" value="1"/>
</dbReference>
<evidence type="ECO:0000256" key="10">
    <source>
        <dbReference type="ARBA" id="ARBA00023242"/>
    </source>
</evidence>
<feature type="coiled-coil region" evidence="14">
    <location>
        <begin position="158"/>
        <end position="236"/>
    </location>
</feature>
<keyword evidence="5" id="KW-0963">Cytoplasm</keyword>
<gene>
    <name evidence="17" type="ORF">PIBRA_LOCUS12168</name>
</gene>
<dbReference type="GO" id="GO:0005634">
    <property type="term" value="C:nucleus"/>
    <property type="evidence" value="ECO:0007669"/>
    <property type="project" value="UniProtKB-SubCell"/>
</dbReference>
<evidence type="ECO:0000256" key="2">
    <source>
        <dbReference type="ARBA" id="ARBA00004611"/>
    </source>
</evidence>
<feature type="region of interest" description="Disordered" evidence="15">
    <location>
        <begin position="316"/>
        <end position="409"/>
    </location>
</feature>
<protein>
    <recommendedName>
        <fullName evidence="4">Meiosis-specific nuclear structural protein 1</fullName>
    </recommendedName>
</protein>
<keyword evidence="12" id="KW-0966">Cell projection</keyword>
<comment type="similarity">
    <text evidence="3">Belongs to the MNS1 family.</text>
</comment>
<dbReference type="PANTHER" id="PTHR19265">
    <property type="entry name" value="MEIOSIS-SPECIFIC NUCLEAR STRUCTURAL PROTEIN 1"/>
    <property type="match status" value="1"/>
</dbReference>
<dbReference type="Proteomes" id="UP001152562">
    <property type="component" value="Unassembled WGS sequence"/>
</dbReference>
<organism evidence="17 18">
    <name type="scientific">Pieris brassicae</name>
    <name type="common">White butterfly</name>
    <name type="synonym">Large white butterfly</name>
    <dbReference type="NCBI Taxonomy" id="7116"/>
    <lineage>
        <taxon>Eukaryota</taxon>
        <taxon>Metazoa</taxon>
        <taxon>Ecdysozoa</taxon>
        <taxon>Arthropoda</taxon>
        <taxon>Hexapoda</taxon>
        <taxon>Insecta</taxon>
        <taxon>Pterygota</taxon>
        <taxon>Neoptera</taxon>
        <taxon>Endopterygota</taxon>
        <taxon>Lepidoptera</taxon>
        <taxon>Glossata</taxon>
        <taxon>Ditrysia</taxon>
        <taxon>Papilionoidea</taxon>
        <taxon>Pieridae</taxon>
        <taxon>Pierinae</taxon>
        <taxon>Pieris</taxon>
    </lineage>
</organism>
<evidence type="ECO:0000256" key="8">
    <source>
        <dbReference type="ARBA" id="ARBA00023069"/>
    </source>
</evidence>
<accession>A0A9P0TVS2</accession>
<dbReference type="GO" id="GO:0031514">
    <property type="term" value="C:motile cilium"/>
    <property type="evidence" value="ECO:0007669"/>
    <property type="project" value="TreeGrafter"/>
</dbReference>
<proteinExistence type="inferred from homology"/>
<keyword evidence="8" id="KW-0969">Cilium</keyword>
<keyword evidence="11" id="KW-0469">Meiosis</keyword>
<evidence type="ECO:0000256" key="5">
    <source>
        <dbReference type="ARBA" id="ARBA00022490"/>
    </source>
</evidence>
<evidence type="ECO:0000256" key="6">
    <source>
        <dbReference type="ARBA" id="ARBA00022846"/>
    </source>
</evidence>
<dbReference type="Pfam" id="PF13868">
    <property type="entry name" value="TPH"/>
    <property type="match status" value="1"/>
</dbReference>